<dbReference type="Gene3D" id="3.40.50.1980">
    <property type="entry name" value="Nitrogenase molybdenum iron protein domain"/>
    <property type="match status" value="2"/>
</dbReference>
<evidence type="ECO:0000313" key="6">
    <source>
        <dbReference type="Proteomes" id="UP000477488"/>
    </source>
</evidence>
<feature type="transmembrane region" description="Helical" evidence="4">
    <location>
        <begin position="15"/>
        <end position="34"/>
    </location>
</feature>
<dbReference type="SUPFAM" id="SSF53807">
    <property type="entry name" value="Helical backbone' metal receptor"/>
    <property type="match status" value="1"/>
</dbReference>
<keyword evidence="4" id="KW-0812">Transmembrane</keyword>
<dbReference type="PANTHER" id="PTHR42953:SF3">
    <property type="entry name" value="HIGH-AFFINITY ZINC UPTAKE SYSTEM PROTEIN ZNUA"/>
    <property type="match status" value="1"/>
</dbReference>
<keyword evidence="4" id="KW-1133">Transmembrane helix</keyword>
<proteinExistence type="inferred from homology"/>
<dbReference type="PANTHER" id="PTHR42953">
    <property type="entry name" value="HIGH-AFFINITY ZINC UPTAKE SYSTEM PROTEIN ZNUA-RELATED"/>
    <property type="match status" value="1"/>
</dbReference>
<organism evidence="5 6">
    <name type="scientific">Desulfovibrio porci</name>
    <dbReference type="NCBI Taxonomy" id="2605782"/>
    <lineage>
        <taxon>Bacteria</taxon>
        <taxon>Pseudomonadati</taxon>
        <taxon>Thermodesulfobacteriota</taxon>
        <taxon>Desulfovibrionia</taxon>
        <taxon>Desulfovibrionales</taxon>
        <taxon>Desulfovibrionaceae</taxon>
        <taxon>Desulfovibrio</taxon>
    </lineage>
</organism>
<dbReference type="GO" id="GO:0046872">
    <property type="term" value="F:metal ion binding"/>
    <property type="evidence" value="ECO:0007669"/>
    <property type="project" value="InterPro"/>
</dbReference>
<dbReference type="InterPro" id="IPR006127">
    <property type="entry name" value="ZnuA-like"/>
</dbReference>
<name>A0A6L5XL22_9BACT</name>
<keyword evidence="6" id="KW-1185">Reference proteome</keyword>
<comment type="caution">
    <text evidence="5">The sequence shown here is derived from an EMBL/GenBank/DDBJ whole genome shotgun (WGS) entry which is preliminary data.</text>
</comment>
<dbReference type="Pfam" id="PF01297">
    <property type="entry name" value="ZnuA"/>
    <property type="match status" value="1"/>
</dbReference>
<reference evidence="5 6" key="1">
    <citation type="submission" date="2019-09" db="EMBL/GenBank/DDBJ databases">
        <title>In-depth cultivation of the pig gut microbiome towards novel bacterial diversity and tailored functional studies.</title>
        <authorList>
            <person name="Wylensek D."/>
            <person name="Hitch T.C.A."/>
            <person name="Clavel T."/>
        </authorList>
    </citation>
    <scope>NUCLEOTIDE SEQUENCE [LARGE SCALE GENOMIC DNA]</scope>
    <source>
        <strain evidence="5 6">PG-178-WT-4</strain>
    </source>
</reference>
<keyword evidence="2" id="KW-0813">Transport</keyword>
<accession>A0A6L5XL22</accession>
<evidence type="ECO:0000256" key="1">
    <source>
        <dbReference type="ARBA" id="ARBA00011028"/>
    </source>
</evidence>
<gene>
    <name evidence="5" type="ORF">FYJ44_06925</name>
</gene>
<dbReference type="AlphaFoldDB" id="A0A6L5XL22"/>
<dbReference type="EMBL" id="VUMH01000005">
    <property type="protein sequence ID" value="MSS27788.1"/>
    <property type="molecule type" value="Genomic_DNA"/>
</dbReference>
<dbReference type="RefSeq" id="WP_154510573.1">
    <property type="nucleotide sequence ID" value="NZ_VUMH01000005.1"/>
</dbReference>
<evidence type="ECO:0000256" key="4">
    <source>
        <dbReference type="SAM" id="Phobius"/>
    </source>
</evidence>
<comment type="similarity">
    <text evidence="1">Belongs to the bacterial solute-binding protein 9 family.</text>
</comment>
<dbReference type="InterPro" id="IPR050492">
    <property type="entry name" value="Bact_metal-bind_prot9"/>
</dbReference>
<keyword evidence="4" id="KW-0472">Membrane</keyword>
<dbReference type="Proteomes" id="UP000477488">
    <property type="component" value="Unassembled WGS sequence"/>
</dbReference>
<evidence type="ECO:0000256" key="3">
    <source>
        <dbReference type="ARBA" id="ARBA00022729"/>
    </source>
</evidence>
<protein>
    <submittedName>
        <fullName evidence="5">Zinc ABC transporter substrate-binding protein</fullName>
    </submittedName>
</protein>
<keyword evidence="3" id="KW-0732">Signal</keyword>
<sequence>MSVQFDAPDHDVRPASFSAILTVLAVLAGFFFILPSLPVQAAPNAQGRPAELRVLATTFPVYLFTRNVTQSRPYVRVDLLVPAQSGCPHDFAPSPHDLQKLAQAQVLVMNGLGLENFLTASLKKINAQVTIIDSSAGIAPLPLPQGMLPSSHAGHGHGAVNPHLFAGPQQAAAMVYNIAKGLARVDPEGAAAYRAAAEAYAARLLSVGRRLAAVGAGAPRKGIVLQHDALAYLAHDAGLDVVDVIQESEDVQPSAARIMALVRRVREEKPVLIVSEPQYSDKPALTLARETGVPAASLDPVASGPADAPLSYYEAVMAANCQILERYFDQR</sequence>
<evidence type="ECO:0000256" key="2">
    <source>
        <dbReference type="ARBA" id="ARBA00022448"/>
    </source>
</evidence>
<dbReference type="GO" id="GO:0030001">
    <property type="term" value="P:metal ion transport"/>
    <property type="evidence" value="ECO:0007669"/>
    <property type="project" value="InterPro"/>
</dbReference>
<evidence type="ECO:0000313" key="5">
    <source>
        <dbReference type="EMBL" id="MSS27788.1"/>
    </source>
</evidence>